<evidence type="ECO:0000313" key="1">
    <source>
        <dbReference type="EMBL" id="GBB97246.1"/>
    </source>
</evidence>
<dbReference type="AlphaFoldDB" id="A0A2Z6RYR6"/>
<gene>
    <name evidence="1" type="ORF">RclHR1_02950005</name>
</gene>
<name>A0A2Z6RYR6_9GLOM</name>
<evidence type="ECO:0000313" key="2">
    <source>
        <dbReference type="Proteomes" id="UP000247702"/>
    </source>
</evidence>
<dbReference type="EMBL" id="BEXD01002168">
    <property type="protein sequence ID" value="GBB97246.1"/>
    <property type="molecule type" value="Genomic_DNA"/>
</dbReference>
<accession>A0A2Z6RYR6</accession>
<comment type="caution">
    <text evidence="1">The sequence shown here is derived from an EMBL/GenBank/DDBJ whole genome shotgun (WGS) entry which is preliminary data.</text>
</comment>
<proteinExistence type="predicted"/>
<sequence length="106" mass="12458">MTCMIIASITCRLYDGNYDVIIQIGEDLDGNVKNLCDLIVAADEINLNELLFEYIYEHITNLSDKNLILWFNDLKNFMYLQEFEEHIKLDYDSLLLLIQNDRFGIT</sequence>
<dbReference type="Proteomes" id="UP000247702">
    <property type="component" value="Unassembled WGS sequence"/>
</dbReference>
<keyword evidence="2" id="KW-1185">Reference proteome</keyword>
<protein>
    <submittedName>
        <fullName evidence="1">Uncharacterized protein</fullName>
    </submittedName>
</protein>
<organism evidence="1 2">
    <name type="scientific">Rhizophagus clarus</name>
    <dbReference type="NCBI Taxonomy" id="94130"/>
    <lineage>
        <taxon>Eukaryota</taxon>
        <taxon>Fungi</taxon>
        <taxon>Fungi incertae sedis</taxon>
        <taxon>Mucoromycota</taxon>
        <taxon>Glomeromycotina</taxon>
        <taxon>Glomeromycetes</taxon>
        <taxon>Glomerales</taxon>
        <taxon>Glomeraceae</taxon>
        <taxon>Rhizophagus</taxon>
    </lineage>
</organism>
<reference evidence="1 2" key="1">
    <citation type="submission" date="2017-11" db="EMBL/GenBank/DDBJ databases">
        <title>The genome of Rhizophagus clarus HR1 reveals common genetic basis of auxotrophy among arbuscular mycorrhizal fungi.</title>
        <authorList>
            <person name="Kobayashi Y."/>
        </authorList>
    </citation>
    <scope>NUCLEOTIDE SEQUENCE [LARGE SCALE GENOMIC DNA]</scope>
    <source>
        <strain evidence="1 2">HR1</strain>
    </source>
</reference>